<accession>A0A3R7E4C1</accession>
<comment type="caution">
    <text evidence="1">The sequence shown here is derived from an EMBL/GenBank/DDBJ whole genome shotgun (WGS) entry which is preliminary data.</text>
</comment>
<protein>
    <submittedName>
        <fullName evidence="1">Uncharacterized protein</fullName>
    </submittedName>
</protein>
<evidence type="ECO:0000313" key="2">
    <source>
        <dbReference type="Proteomes" id="UP000283709"/>
    </source>
</evidence>
<gene>
    <name evidence="1" type="ORF">BCY88_07090</name>
</gene>
<organism evidence="1 2">
    <name type="scientific">Paraburkholderia fungorum</name>
    <dbReference type="NCBI Taxonomy" id="134537"/>
    <lineage>
        <taxon>Bacteria</taxon>
        <taxon>Pseudomonadati</taxon>
        <taxon>Pseudomonadota</taxon>
        <taxon>Betaproteobacteria</taxon>
        <taxon>Burkholderiales</taxon>
        <taxon>Burkholderiaceae</taxon>
        <taxon>Paraburkholderia</taxon>
    </lineage>
</organism>
<sequence length="106" mass="11428">MADMGAFSRQDYGLRNQISILWTADILLLRDFENLFAKLVKGAQHRPLVGPNVGLQISEHGVVDHEGDFARIVVPPEAHAMPGGVVATAGVGELKHGDQLFSDPAE</sequence>
<dbReference type="AlphaFoldDB" id="A0A3R7E4C1"/>
<dbReference type="Proteomes" id="UP000283709">
    <property type="component" value="Unassembled WGS sequence"/>
</dbReference>
<proteinExistence type="predicted"/>
<dbReference type="EMBL" id="MCAS01000034">
    <property type="protein sequence ID" value="RKF38213.1"/>
    <property type="molecule type" value="Genomic_DNA"/>
</dbReference>
<evidence type="ECO:0000313" key="1">
    <source>
        <dbReference type="EMBL" id="RKF38213.1"/>
    </source>
</evidence>
<name>A0A3R7E4C1_9BURK</name>
<reference evidence="1 2" key="1">
    <citation type="submission" date="2016-07" db="EMBL/GenBank/DDBJ databases">
        <title>Genome analysis of Burkholderia fungorum ES3-20.</title>
        <authorList>
            <person name="Xu D."/>
            <person name="Yao R."/>
            <person name="Zheng S."/>
        </authorList>
    </citation>
    <scope>NUCLEOTIDE SEQUENCE [LARGE SCALE GENOMIC DNA]</scope>
    <source>
        <strain evidence="1 2">ES3-20</strain>
    </source>
</reference>